<dbReference type="GeneID" id="25362862"/>
<dbReference type="EMBL" id="KL584749">
    <property type="protein sequence ID" value="KER00572.1"/>
    <property type="molecule type" value="Genomic_DNA"/>
</dbReference>
<protein>
    <submittedName>
        <fullName evidence="1">Uncharacterized protein</fullName>
    </submittedName>
</protein>
<dbReference type="InParanoid" id="A0A074ZQK9"/>
<keyword evidence="2" id="KW-1185">Reference proteome</keyword>
<accession>A0A074ZQK9</accession>
<dbReference type="OrthoDB" id="3899484at2759"/>
<name>A0A074ZQK9_AURSE</name>
<evidence type="ECO:0000313" key="1">
    <source>
        <dbReference type="EMBL" id="KER00572.1"/>
    </source>
</evidence>
<dbReference type="RefSeq" id="XP_013349075.1">
    <property type="nucleotide sequence ID" value="XM_013493621.1"/>
</dbReference>
<organism evidence="1 2">
    <name type="scientific">Aureobasidium subglaciale (strain EXF-2481)</name>
    <name type="common">Aureobasidium pullulans var. subglaciale</name>
    <dbReference type="NCBI Taxonomy" id="1043005"/>
    <lineage>
        <taxon>Eukaryota</taxon>
        <taxon>Fungi</taxon>
        <taxon>Dikarya</taxon>
        <taxon>Ascomycota</taxon>
        <taxon>Pezizomycotina</taxon>
        <taxon>Dothideomycetes</taxon>
        <taxon>Dothideomycetidae</taxon>
        <taxon>Dothideales</taxon>
        <taxon>Saccotheciaceae</taxon>
        <taxon>Aureobasidium</taxon>
    </lineage>
</organism>
<dbReference type="Proteomes" id="UP000030641">
    <property type="component" value="Unassembled WGS sequence"/>
</dbReference>
<evidence type="ECO:0000313" key="2">
    <source>
        <dbReference type="Proteomes" id="UP000030641"/>
    </source>
</evidence>
<proteinExistence type="predicted"/>
<sequence>MATGFLTLPLEIRNKIYDYALEEEHDYFVKGVQALLKISPSLTREIYYYRKIVTTLPILRTDYRQSRSLATNPEQTAYGTGFWSPRLDGILDKVKKFEEAKDRKGLVVRCGAVSRQSGRVYSTCRCGGFHSEMGMSDEQILRYLVKCVAEGFKAKGLESVVVVACLLESEPAQDERS</sequence>
<dbReference type="HOGENOM" id="CLU_1447391_0_0_1"/>
<dbReference type="AlphaFoldDB" id="A0A074ZQK9"/>
<gene>
    <name evidence="1" type="ORF">AUEXF2481DRAFT_24884</name>
</gene>
<reference evidence="1 2" key="1">
    <citation type="journal article" date="2014" name="BMC Genomics">
        <title>Genome sequencing of four Aureobasidium pullulans varieties: biotechnological potential, stress tolerance, and description of new species.</title>
        <authorList>
            <person name="Gostin Ar C."/>
            <person name="Ohm R.A."/>
            <person name="Kogej T."/>
            <person name="Sonjak S."/>
            <person name="Turk M."/>
            <person name="Zajc J."/>
            <person name="Zalar P."/>
            <person name="Grube M."/>
            <person name="Sun H."/>
            <person name="Han J."/>
            <person name="Sharma A."/>
            <person name="Chiniquy J."/>
            <person name="Ngan C.Y."/>
            <person name="Lipzen A."/>
            <person name="Barry K."/>
            <person name="Grigoriev I.V."/>
            <person name="Gunde-Cimerman N."/>
        </authorList>
    </citation>
    <scope>NUCLEOTIDE SEQUENCE [LARGE SCALE GENOMIC DNA]</scope>
    <source>
        <strain evidence="1 2">EXF-2481</strain>
    </source>
</reference>